<dbReference type="InterPro" id="IPR015421">
    <property type="entry name" value="PyrdxlP-dep_Trfase_major"/>
</dbReference>
<name>A0A060REQ6_9BACT</name>
<keyword evidence="8" id="KW-1185">Reference proteome</keyword>
<dbReference type="EMBL" id="HG934468">
    <property type="protein sequence ID" value="CDN32904.1"/>
    <property type="molecule type" value="Genomic_DNA"/>
</dbReference>
<dbReference type="GO" id="GO:0004069">
    <property type="term" value="F:L-aspartate:2-oxoglutarate aminotransferase activity"/>
    <property type="evidence" value="ECO:0007669"/>
    <property type="project" value="UniProtKB-EC"/>
</dbReference>
<dbReference type="CDD" id="cd00609">
    <property type="entry name" value="AAT_like"/>
    <property type="match status" value="1"/>
</dbReference>
<evidence type="ECO:0000313" key="8">
    <source>
        <dbReference type="Proteomes" id="UP000027616"/>
    </source>
</evidence>
<dbReference type="InterPro" id="IPR015422">
    <property type="entry name" value="PyrdxlP-dep_Trfase_small"/>
</dbReference>
<dbReference type="Proteomes" id="UP000027616">
    <property type="component" value="Chromosome I"/>
</dbReference>
<evidence type="ECO:0000259" key="6">
    <source>
        <dbReference type="Pfam" id="PF00155"/>
    </source>
</evidence>
<reference evidence="7 8" key="1">
    <citation type="journal article" date="2015" name="Genome Announc.">
        <title>Complete Genome Sequence of the Novel Leech Symbiont Mucinivorans hirudinis M3T.</title>
        <authorList>
            <person name="Nelson M.C."/>
            <person name="Bomar L."/>
            <person name="Graf J."/>
        </authorList>
    </citation>
    <scope>NUCLEOTIDE SEQUENCE [LARGE SCALE GENOMIC DNA]</scope>
    <source>
        <strain evidence="8">M3</strain>
    </source>
</reference>
<evidence type="ECO:0000256" key="4">
    <source>
        <dbReference type="ARBA" id="ARBA00022679"/>
    </source>
</evidence>
<dbReference type="Gene3D" id="3.90.1150.10">
    <property type="entry name" value="Aspartate Aminotransferase, domain 1"/>
    <property type="match status" value="1"/>
</dbReference>
<dbReference type="Pfam" id="PF00155">
    <property type="entry name" value="Aminotran_1_2"/>
    <property type="match status" value="1"/>
</dbReference>
<dbReference type="HOGENOM" id="CLU_017584_4_3_10"/>
<comment type="cofactor">
    <cofactor evidence="1">
        <name>pyridoxal 5'-phosphate</name>
        <dbReference type="ChEBI" id="CHEBI:597326"/>
    </cofactor>
</comment>
<accession>A0A060REQ6</accession>
<sequence>MPQLSQLAGVLPASPIRKLVPYAEAAKRKGTKVYHLNIGQPDIETPAVSLEAIHNLPDKVLEYTHSAGIENYRRRLADFYNRRNLGVDYTNIIVTTGGSEALLFGFLAICNAGDQVIVPEPFYANYNSFAMEAGVEIVPIKSFIENGFALPAIAEFEKKITPKTRAILICNPNNPTGYLYSKEEIEQLRELVIKHDLYLLSDEVYSDFCYDGREHYSVLNLKGVDNNVIMFDSVSKRYSMCGVRAGALISRNCGVLDAVLRMGQARLCAPYIAQVAANAAIDTPQSYFDDVKKEYIARRNCVVEALQKMDGVVCPCPGGAFYAVAKLPIDNADKFAQWLLEEFEYEGETVMVAPATGFYYNPKDCPQDEIRIAYVLKIEDLQKAMKILEIALGEYNAKRG</sequence>
<dbReference type="PANTHER" id="PTHR46383:SF2">
    <property type="entry name" value="AMINOTRANSFERASE"/>
    <property type="match status" value="1"/>
</dbReference>
<dbReference type="NCBIfam" id="NF005744">
    <property type="entry name" value="PRK07568.1"/>
    <property type="match status" value="1"/>
</dbReference>
<gene>
    <name evidence="7" type="ORF">BN938_2838</name>
</gene>
<evidence type="ECO:0000256" key="2">
    <source>
        <dbReference type="ARBA" id="ARBA00007441"/>
    </source>
</evidence>
<comment type="similarity">
    <text evidence="2">Belongs to the class-I pyridoxal-phosphate-dependent aminotransferase family.</text>
</comment>
<dbReference type="InterPro" id="IPR004839">
    <property type="entry name" value="Aminotransferase_I/II_large"/>
</dbReference>
<dbReference type="KEGG" id="rbc:BN938_2838"/>
<dbReference type="PANTHER" id="PTHR46383">
    <property type="entry name" value="ASPARTATE AMINOTRANSFERASE"/>
    <property type="match status" value="1"/>
</dbReference>
<dbReference type="eggNOG" id="COG0436">
    <property type="taxonomic scope" value="Bacteria"/>
</dbReference>
<evidence type="ECO:0000256" key="1">
    <source>
        <dbReference type="ARBA" id="ARBA00001933"/>
    </source>
</evidence>
<dbReference type="EC" id="2.6.1.1" evidence="7"/>
<keyword evidence="5" id="KW-0663">Pyridoxal phosphate</keyword>
<dbReference type="GO" id="GO:0006520">
    <property type="term" value="P:amino acid metabolic process"/>
    <property type="evidence" value="ECO:0007669"/>
    <property type="project" value="InterPro"/>
</dbReference>
<dbReference type="STRING" id="1433126.BN938_2838"/>
<dbReference type="AlphaFoldDB" id="A0A060REQ6"/>
<protein>
    <submittedName>
        <fullName evidence="7">Aspartate aminotransferase</fullName>
        <ecNumber evidence="7">2.6.1.1</ecNumber>
    </submittedName>
</protein>
<organism evidence="7 8">
    <name type="scientific">Mucinivorans hirudinis</name>
    <dbReference type="NCBI Taxonomy" id="1433126"/>
    <lineage>
        <taxon>Bacteria</taxon>
        <taxon>Pseudomonadati</taxon>
        <taxon>Bacteroidota</taxon>
        <taxon>Bacteroidia</taxon>
        <taxon>Bacteroidales</taxon>
        <taxon>Rikenellaceae</taxon>
        <taxon>Mucinivorans</taxon>
    </lineage>
</organism>
<dbReference type="InterPro" id="IPR050596">
    <property type="entry name" value="AspAT/PAT-like"/>
</dbReference>
<dbReference type="OrthoDB" id="9802328at2"/>
<evidence type="ECO:0000256" key="3">
    <source>
        <dbReference type="ARBA" id="ARBA00022576"/>
    </source>
</evidence>
<dbReference type="InterPro" id="IPR015424">
    <property type="entry name" value="PyrdxlP-dep_Trfase"/>
</dbReference>
<evidence type="ECO:0000256" key="5">
    <source>
        <dbReference type="ARBA" id="ARBA00022898"/>
    </source>
</evidence>
<proteinExistence type="inferred from homology"/>
<keyword evidence="4 7" id="KW-0808">Transferase</keyword>
<dbReference type="GO" id="GO:0030170">
    <property type="term" value="F:pyridoxal phosphate binding"/>
    <property type="evidence" value="ECO:0007669"/>
    <property type="project" value="InterPro"/>
</dbReference>
<dbReference type="PATRIC" id="fig|1433126.3.peg.2808"/>
<feature type="domain" description="Aminotransferase class I/classII large" evidence="6">
    <location>
        <begin position="32"/>
        <end position="386"/>
    </location>
</feature>
<keyword evidence="3 7" id="KW-0032">Aminotransferase</keyword>
<dbReference type="Gene3D" id="3.40.640.10">
    <property type="entry name" value="Type I PLP-dependent aspartate aminotransferase-like (Major domain)"/>
    <property type="match status" value="1"/>
</dbReference>
<evidence type="ECO:0000313" key="7">
    <source>
        <dbReference type="EMBL" id="CDN32904.1"/>
    </source>
</evidence>
<dbReference type="SUPFAM" id="SSF53383">
    <property type="entry name" value="PLP-dependent transferases"/>
    <property type="match status" value="1"/>
</dbReference>